<keyword evidence="6 10" id="KW-0067">ATP-binding</keyword>
<dbReference type="FunFam" id="3.40.50.300:FF:000020">
    <property type="entry name" value="Amino acid ABC transporter ATP-binding component"/>
    <property type="match status" value="1"/>
</dbReference>
<protein>
    <submittedName>
        <fullName evidence="10">ATP-binding cassette domain-containing protein</fullName>
    </submittedName>
</protein>
<dbReference type="InterPro" id="IPR017871">
    <property type="entry name" value="ABC_transporter-like_CS"/>
</dbReference>
<dbReference type="CDD" id="cd03262">
    <property type="entry name" value="ABC_HisP_GlnQ"/>
    <property type="match status" value="1"/>
</dbReference>
<dbReference type="GO" id="GO:0005886">
    <property type="term" value="C:plasma membrane"/>
    <property type="evidence" value="ECO:0007669"/>
    <property type="project" value="UniProtKB-SubCell"/>
</dbReference>
<dbReference type="InterPro" id="IPR050086">
    <property type="entry name" value="MetN_ABC_transporter-like"/>
</dbReference>
<dbReference type="AlphaFoldDB" id="A0A6I6F1E8"/>
<reference evidence="10 11" key="1">
    <citation type="submission" date="2019-12" db="EMBL/GenBank/DDBJ databases">
        <title>Genome sequenceing of Clostridium bovifaecis.</title>
        <authorList>
            <person name="Yao Y."/>
        </authorList>
    </citation>
    <scope>NUCLEOTIDE SEQUENCE [LARGE SCALE GENOMIC DNA]</scope>
    <source>
        <strain evidence="10 11">BXX</strain>
    </source>
</reference>
<evidence type="ECO:0000256" key="1">
    <source>
        <dbReference type="ARBA" id="ARBA00004202"/>
    </source>
</evidence>
<dbReference type="InterPro" id="IPR003593">
    <property type="entry name" value="AAA+_ATPase"/>
</dbReference>
<keyword evidence="8" id="KW-0472">Membrane</keyword>
<keyword evidence="7" id="KW-0029">Amino-acid transport</keyword>
<gene>
    <name evidence="10" type="ORF">GOM49_15745</name>
</gene>
<dbReference type="PANTHER" id="PTHR43166">
    <property type="entry name" value="AMINO ACID IMPORT ATP-BINDING PROTEIN"/>
    <property type="match status" value="1"/>
</dbReference>
<dbReference type="SUPFAM" id="SSF52540">
    <property type="entry name" value="P-loop containing nucleoside triphosphate hydrolases"/>
    <property type="match status" value="1"/>
</dbReference>
<evidence type="ECO:0000256" key="3">
    <source>
        <dbReference type="ARBA" id="ARBA00022448"/>
    </source>
</evidence>
<evidence type="ECO:0000256" key="8">
    <source>
        <dbReference type="ARBA" id="ARBA00023136"/>
    </source>
</evidence>
<evidence type="ECO:0000259" key="9">
    <source>
        <dbReference type="PROSITE" id="PS50893"/>
    </source>
</evidence>
<dbReference type="GO" id="GO:0015424">
    <property type="term" value="F:ABC-type amino acid transporter activity"/>
    <property type="evidence" value="ECO:0007669"/>
    <property type="project" value="InterPro"/>
</dbReference>
<sequence length="247" mass="27566">MIKVCNLIKSFGNNEVLRKVNLYIHPKEVVVIIGPSGSGKTTLLRCLNGLESLNGGSIEVGGILIDENMSQKERCKRIRDLRKLTGMVFQSFNLFPHMTALENVIEGLVTVKKVPKNQAEILGEKFLSKVGLLDKKNEYPSRLSGGQQQRVAIARSLAMEPEIMLFDEPTSALDPELVGEVLGVMQDLAKEGMTMIVVSHEMGFAREVAHRVIFMDEGKIIEEGIPEDFFKAPSTERARKFLNQILR</sequence>
<keyword evidence="11" id="KW-1185">Reference proteome</keyword>
<dbReference type="Gene3D" id="3.40.50.300">
    <property type="entry name" value="P-loop containing nucleotide triphosphate hydrolases"/>
    <property type="match status" value="1"/>
</dbReference>
<evidence type="ECO:0000313" key="11">
    <source>
        <dbReference type="Proteomes" id="UP000422764"/>
    </source>
</evidence>
<evidence type="ECO:0000313" key="10">
    <source>
        <dbReference type="EMBL" id="QGU96351.1"/>
    </source>
</evidence>
<evidence type="ECO:0000256" key="6">
    <source>
        <dbReference type="ARBA" id="ARBA00022840"/>
    </source>
</evidence>
<dbReference type="PIRSF" id="PIRSF039085">
    <property type="entry name" value="ABC_ATPase_HisP"/>
    <property type="match status" value="1"/>
</dbReference>
<evidence type="ECO:0000256" key="4">
    <source>
        <dbReference type="ARBA" id="ARBA00022475"/>
    </source>
</evidence>
<dbReference type="InterPro" id="IPR030679">
    <property type="entry name" value="ABC_ATPase_HisP-typ"/>
</dbReference>
<comment type="subcellular location">
    <subcellularLocation>
        <location evidence="1">Cell membrane</location>
        <topology evidence="1">Peripheral membrane protein</topology>
    </subcellularLocation>
</comment>
<name>A0A6I6F1E8_9CLOT</name>
<dbReference type="InterPro" id="IPR003439">
    <property type="entry name" value="ABC_transporter-like_ATP-bd"/>
</dbReference>
<accession>A0A6I6F1E8</accession>
<dbReference type="PROSITE" id="PS50893">
    <property type="entry name" value="ABC_TRANSPORTER_2"/>
    <property type="match status" value="1"/>
</dbReference>
<proteinExistence type="inferred from homology"/>
<dbReference type="PANTHER" id="PTHR43166:SF9">
    <property type="entry name" value="GLUTAMATE_ASPARTATE IMPORT ATP-BINDING PROTEIN GLTL"/>
    <property type="match status" value="1"/>
</dbReference>
<comment type="similarity">
    <text evidence="2">Belongs to the ABC transporter superfamily.</text>
</comment>
<keyword evidence="3" id="KW-0813">Transport</keyword>
<keyword evidence="5" id="KW-0547">Nucleotide-binding</keyword>
<keyword evidence="4" id="KW-1003">Cell membrane</keyword>
<dbReference type="Proteomes" id="UP000422764">
    <property type="component" value="Chromosome"/>
</dbReference>
<dbReference type="PROSITE" id="PS00211">
    <property type="entry name" value="ABC_TRANSPORTER_1"/>
    <property type="match status" value="1"/>
</dbReference>
<evidence type="ECO:0000256" key="7">
    <source>
        <dbReference type="ARBA" id="ARBA00022970"/>
    </source>
</evidence>
<dbReference type="SMART" id="SM00382">
    <property type="entry name" value="AAA"/>
    <property type="match status" value="1"/>
</dbReference>
<feature type="domain" description="ABC transporter" evidence="9">
    <location>
        <begin position="2"/>
        <end position="242"/>
    </location>
</feature>
<evidence type="ECO:0000256" key="2">
    <source>
        <dbReference type="ARBA" id="ARBA00005417"/>
    </source>
</evidence>
<dbReference type="GO" id="GO:0005524">
    <property type="term" value="F:ATP binding"/>
    <property type="evidence" value="ECO:0007669"/>
    <property type="project" value="UniProtKB-KW"/>
</dbReference>
<dbReference type="GO" id="GO:0016887">
    <property type="term" value="F:ATP hydrolysis activity"/>
    <property type="evidence" value="ECO:0007669"/>
    <property type="project" value="InterPro"/>
</dbReference>
<dbReference type="EMBL" id="CP046522">
    <property type="protein sequence ID" value="QGU96351.1"/>
    <property type="molecule type" value="Genomic_DNA"/>
</dbReference>
<dbReference type="InterPro" id="IPR027417">
    <property type="entry name" value="P-loop_NTPase"/>
</dbReference>
<evidence type="ECO:0000256" key="5">
    <source>
        <dbReference type="ARBA" id="ARBA00022741"/>
    </source>
</evidence>
<dbReference type="Pfam" id="PF00005">
    <property type="entry name" value="ABC_tran"/>
    <property type="match status" value="1"/>
</dbReference>
<organism evidence="10 11">
    <name type="scientific">Clostridium bovifaecis</name>
    <dbReference type="NCBI Taxonomy" id="2184719"/>
    <lineage>
        <taxon>Bacteria</taxon>
        <taxon>Bacillati</taxon>
        <taxon>Bacillota</taxon>
        <taxon>Clostridia</taxon>
        <taxon>Eubacteriales</taxon>
        <taxon>Clostridiaceae</taxon>
        <taxon>Clostridium</taxon>
    </lineage>
</organism>